<evidence type="ECO:0000256" key="4">
    <source>
        <dbReference type="ARBA" id="ARBA00022786"/>
    </source>
</evidence>
<dbReference type="InterPro" id="IPR038765">
    <property type="entry name" value="Papain-like_cys_pep_sf"/>
</dbReference>
<dbReference type="InterPro" id="IPR019400">
    <property type="entry name" value="Peptidase_C65_otubain"/>
</dbReference>
<evidence type="ECO:0000313" key="8">
    <source>
        <dbReference type="EMBL" id="OBT93157.1"/>
    </source>
</evidence>
<sequence>MFQPQAIPFSSLAYAASVSGNSLPSDYNFQAATLNLGLNFTDLGSFGSQIQRYNSTLDNPPTADDMATLEAPARGYQPDLKGPLVGGEKSTHDIRDEHAKADPGYMAKASQLCQTYSHYRPLLDDANCRWRSMNFPYLGTFHNLGSKDRIDEEYGSMNLTGSIEMWCDHRKWIFEDIRGEVINLLTDLAAIHVGPQSDANSLILRRFNDEEVSSAIMYYFRLFASAFLKAISVTNQGFIPDGVGNFCKDMLEPLNIEVENLGVTILIDVLMNPMSIAVEIVYQDRSGTHVNSHLIRAEDDNGIPINPAGPTVHFLYQPGHYDILCKYTNASQSLRQHQIIDSASAASNIRFNRGGVFNRAMDPSPIPNLNSFYLPGTVNIPGLSLAALSNHGFPSTYTPLGDYEPILTPTYPFDTSVSTPNMQYVPPISAVSPHDSGTPIVPAAAPSVHSAPSQPQRTRNLHVEVPLSSLGNQFRHSKYEYESDWNDPSAPIFQTSMFKNSHYNTAHYSNPNFQPEEWSPDDEETSHASRRFDESQVDVHVTLK</sequence>
<feature type="compositionally biased region" description="Basic and acidic residues" evidence="7">
    <location>
        <begin position="525"/>
        <end position="534"/>
    </location>
</feature>
<dbReference type="GO" id="GO:0006508">
    <property type="term" value="P:proteolysis"/>
    <property type="evidence" value="ECO:0007669"/>
    <property type="project" value="UniProtKB-KW"/>
</dbReference>
<dbReference type="Pfam" id="PF10275">
    <property type="entry name" value="Peptidase_C65"/>
    <property type="match status" value="1"/>
</dbReference>
<dbReference type="Gene3D" id="3.30.200.60">
    <property type="entry name" value="Peptidase C65 Otubain, subdomain 1"/>
    <property type="match status" value="1"/>
</dbReference>
<keyword evidence="3" id="KW-0645">Protease</keyword>
<keyword evidence="6" id="KW-0788">Thiol protease</keyword>
<proteinExistence type="predicted"/>
<dbReference type="STRING" id="342668.A0A1B8GBJ9"/>
<dbReference type="GO" id="GO:0071108">
    <property type="term" value="P:protein K48-linked deubiquitination"/>
    <property type="evidence" value="ECO:0007669"/>
    <property type="project" value="TreeGrafter"/>
</dbReference>
<accession>A0A1B8GBJ9</accession>
<evidence type="ECO:0000256" key="5">
    <source>
        <dbReference type="ARBA" id="ARBA00022801"/>
    </source>
</evidence>
<evidence type="ECO:0000256" key="3">
    <source>
        <dbReference type="ARBA" id="ARBA00022670"/>
    </source>
</evidence>
<organism evidence="8 9">
    <name type="scientific">Pseudogymnoascus verrucosus</name>
    <dbReference type="NCBI Taxonomy" id="342668"/>
    <lineage>
        <taxon>Eukaryota</taxon>
        <taxon>Fungi</taxon>
        <taxon>Dikarya</taxon>
        <taxon>Ascomycota</taxon>
        <taxon>Pezizomycotina</taxon>
        <taxon>Leotiomycetes</taxon>
        <taxon>Thelebolales</taxon>
        <taxon>Thelebolaceae</taxon>
        <taxon>Pseudogymnoascus</taxon>
    </lineage>
</organism>
<feature type="region of interest" description="Disordered" evidence="7">
    <location>
        <begin position="511"/>
        <end position="544"/>
    </location>
</feature>
<dbReference type="GeneID" id="28842604"/>
<keyword evidence="9" id="KW-1185">Reference proteome</keyword>
<evidence type="ECO:0000313" key="9">
    <source>
        <dbReference type="Proteomes" id="UP000091956"/>
    </source>
</evidence>
<dbReference type="GO" id="GO:0004843">
    <property type="term" value="F:cysteine-type deubiquitinase activity"/>
    <property type="evidence" value="ECO:0007669"/>
    <property type="project" value="UniProtKB-EC"/>
</dbReference>
<dbReference type="RefSeq" id="XP_018126890.1">
    <property type="nucleotide sequence ID" value="XM_018278633.1"/>
</dbReference>
<keyword evidence="5" id="KW-0378">Hydrolase</keyword>
<dbReference type="CDD" id="cd22749">
    <property type="entry name" value="Otubain_C65"/>
    <property type="match status" value="1"/>
</dbReference>
<dbReference type="GO" id="GO:0005634">
    <property type="term" value="C:nucleus"/>
    <property type="evidence" value="ECO:0007669"/>
    <property type="project" value="TreeGrafter"/>
</dbReference>
<comment type="catalytic activity">
    <reaction evidence="1">
        <text>Thiol-dependent hydrolysis of ester, thioester, amide, peptide and isopeptide bonds formed by the C-terminal Gly of ubiquitin (a 76-residue protein attached to proteins as an intracellular targeting signal).</text>
        <dbReference type="EC" id="3.4.19.12"/>
    </reaction>
</comment>
<dbReference type="InterPro" id="IPR042468">
    <property type="entry name" value="Peptidase_C65_otubain_sub1"/>
</dbReference>
<keyword evidence="4" id="KW-0833">Ubl conjugation pathway</keyword>
<protein>
    <recommendedName>
        <fullName evidence="2">ubiquitinyl hydrolase 1</fullName>
        <ecNumber evidence="2">3.4.19.12</ecNumber>
    </recommendedName>
</protein>
<dbReference type="AlphaFoldDB" id="A0A1B8GBJ9"/>
<dbReference type="InterPro" id="IPR042467">
    <property type="entry name" value="Peptidase_C65_otubain_sub2"/>
</dbReference>
<evidence type="ECO:0000256" key="1">
    <source>
        <dbReference type="ARBA" id="ARBA00000707"/>
    </source>
</evidence>
<dbReference type="OrthoDB" id="3437079at2759"/>
<dbReference type="PANTHER" id="PTHR12931:SF15">
    <property type="entry name" value="UBIQUITIN THIOESTERASE OTUBAIN-LIKE"/>
    <property type="match status" value="1"/>
</dbReference>
<dbReference type="EC" id="3.4.19.12" evidence="2"/>
<dbReference type="EMBL" id="KV460257">
    <property type="protein sequence ID" value="OBT93157.1"/>
    <property type="molecule type" value="Genomic_DNA"/>
</dbReference>
<dbReference type="Gene3D" id="1.20.1300.20">
    <property type="entry name" value="Peptidase C65 Otubain, subdomain 2"/>
    <property type="match status" value="1"/>
</dbReference>
<gene>
    <name evidence="8" type="ORF">VE01_09218</name>
</gene>
<dbReference type="SUPFAM" id="SSF54001">
    <property type="entry name" value="Cysteine proteinases"/>
    <property type="match status" value="1"/>
</dbReference>
<evidence type="ECO:0000256" key="7">
    <source>
        <dbReference type="SAM" id="MobiDB-lite"/>
    </source>
</evidence>
<name>A0A1B8GBJ9_9PEZI</name>
<reference evidence="9" key="2">
    <citation type="journal article" date="2018" name="Nat. Commun.">
        <title>Extreme sensitivity to ultraviolet light in the fungal pathogen causing white-nose syndrome of bats.</title>
        <authorList>
            <person name="Palmer J.M."/>
            <person name="Drees K.P."/>
            <person name="Foster J.T."/>
            <person name="Lindner D.L."/>
        </authorList>
    </citation>
    <scope>NUCLEOTIDE SEQUENCE [LARGE SCALE GENOMIC DNA]</scope>
    <source>
        <strain evidence="9">UAMH 10579</strain>
    </source>
</reference>
<evidence type="ECO:0000256" key="6">
    <source>
        <dbReference type="ARBA" id="ARBA00022807"/>
    </source>
</evidence>
<dbReference type="GO" id="GO:0043130">
    <property type="term" value="F:ubiquitin binding"/>
    <property type="evidence" value="ECO:0007669"/>
    <property type="project" value="TreeGrafter"/>
</dbReference>
<evidence type="ECO:0000256" key="2">
    <source>
        <dbReference type="ARBA" id="ARBA00012759"/>
    </source>
</evidence>
<dbReference type="PANTHER" id="PTHR12931">
    <property type="entry name" value="UBIQUITIN THIOLESTERASE PROTEIN OTUB"/>
    <property type="match status" value="1"/>
</dbReference>
<reference evidence="8 9" key="1">
    <citation type="submission" date="2016-03" db="EMBL/GenBank/DDBJ databases">
        <title>Comparative genomics of Pseudogymnoascus destructans, the fungus causing white-nose syndrome of bats.</title>
        <authorList>
            <person name="Palmer J.M."/>
            <person name="Drees K.P."/>
            <person name="Foster J.T."/>
            <person name="Lindner D.L."/>
        </authorList>
    </citation>
    <scope>NUCLEOTIDE SEQUENCE [LARGE SCALE GENOMIC DNA]</scope>
    <source>
        <strain evidence="8 9">UAMH 10579</strain>
    </source>
</reference>
<dbReference type="Proteomes" id="UP000091956">
    <property type="component" value="Unassembled WGS sequence"/>
</dbReference>